<dbReference type="OrthoDB" id="9790889at2"/>
<evidence type="ECO:0000256" key="5">
    <source>
        <dbReference type="ARBA" id="ARBA00023002"/>
    </source>
</evidence>
<comment type="similarity">
    <text evidence="2">Belongs to the DODA-type extradiol aromatic ring-opening dioxygenase family.</text>
</comment>
<keyword evidence="5" id="KW-0560">Oxidoreductase</keyword>
<gene>
    <name evidence="7" type="ORF">ABENE_03395</name>
</gene>
<dbReference type="CDD" id="cd07363">
    <property type="entry name" value="45_DOPA_Dioxygenase"/>
    <property type="match status" value="1"/>
</dbReference>
<dbReference type="GO" id="GO:0008198">
    <property type="term" value="F:ferrous iron binding"/>
    <property type="evidence" value="ECO:0007669"/>
    <property type="project" value="InterPro"/>
</dbReference>
<comment type="cofactor">
    <cofactor evidence="1">
        <name>Zn(2+)</name>
        <dbReference type="ChEBI" id="CHEBI:29105"/>
    </cofactor>
</comment>
<name>V4Q390_9CAUL</name>
<comment type="caution">
    <text evidence="7">The sequence shown here is derived from an EMBL/GenBank/DDBJ whole genome shotgun (WGS) entry which is preliminary data.</text>
</comment>
<dbReference type="Gene3D" id="3.40.830.10">
    <property type="entry name" value="LigB-like"/>
    <property type="match status" value="1"/>
</dbReference>
<dbReference type="InterPro" id="IPR004183">
    <property type="entry name" value="Xdiol_dOase_suB"/>
</dbReference>
<accession>V4Q390</accession>
<dbReference type="AlphaFoldDB" id="V4Q390"/>
<dbReference type="Pfam" id="PF02900">
    <property type="entry name" value="LigB"/>
    <property type="match status" value="1"/>
</dbReference>
<evidence type="ECO:0000313" key="8">
    <source>
        <dbReference type="Proteomes" id="UP000017837"/>
    </source>
</evidence>
<dbReference type="Proteomes" id="UP000017837">
    <property type="component" value="Unassembled WGS sequence"/>
</dbReference>
<evidence type="ECO:0000256" key="2">
    <source>
        <dbReference type="ARBA" id="ARBA00007581"/>
    </source>
</evidence>
<dbReference type="SUPFAM" id="SSF53213">
    <property type="entry name" value="LigB-like"/>
    <property type="match status" value="1"/>
</dbReference>
<protein>
    <recommendedName>
        <fullName evidence="6">Extradiol ring-cleavage dioxygenase class III enzyme subunit B domain-containing protein</fullName>
    </recommendedName>
</protein>
<dbReference type="eggNOG" id="COG3384">
    <property type="taxonomic scope" value="Bacteria"/>
</dbReference>
<feature type="domain" description="Extradiol ring-cleavage dioxygenase class III enzyme subunit B" evidence="6">
    <location>
        <begin position="25"/>
        <end position="244"/>
    </location>
</feature>
<dbReference type="EMBL" id="AWGB01000005">
    <property type="protein sequence ID" value="ESQ94149.1"/>
    <property type="molecule type" value="Genomic_DNA"/>
</dbReference>
<dbReference type="RefSeq" id="WP_018081356.1">
    <property type="nucleotide sequence ID" value="NZ_AQWM01000005.1"/>
</dbReference>
<dbReference type="GO" id="GO:0016702">
    <property type="term" value="F:oxidoreductase activity, acting on single donors with incorporation of molecular oxygen, incorporation of two atoms of oxygen"/>
    <property type="evidence" value="ECO:0007669"/>
    <property type="project" value="UniProtKB-ARBA"/>
</dbReference>
<sequence>MTATRTPTVYIPHGGGPCFFMDWNPADMWDKMGAYLKRLPSDVGEKPKALLIISAHWEEADFTVMTKPAPGMLFDYYGFPQHTYELSYPARGSEALAARVQDLAAQADITVAADAARDFDHGVFIPMLMAWPDADIPTIQLSLKAGLNPQEHIALGKALAPLRDEGVLIIGSGMSFHSIPRLMGRGSGSGPASHAFDDWLSATVSSDINGLNNWASAPSAHDCHPREEHLLPLMVVAGAGDGDPSRRTYHEDSLGPTGIAISAFQFG</sequence>
<evidence type="ECO:0000256" key="3">
    <source>
        <dbReference type="ARBA" id="ARBA00022723"/>
    </source>
</evidence>
<dbReference type="GO" id="GO:0008270">
    <property type="term" value="F:zinc ion binding"/>
    <property type="evidence" value="ECO:0007669"/>
    <property type="project" value="InterPro"/>
</dbReference>
<dbReference type="InterPro" id="IPR014436">
    <property type="entry name" value="Extradiol_dOase_DODA"/>
</dbReference>
<keyword evidence="3" id="KW-0479">Metal-binding</keyword>
<dbReference type="PANTHER" id="PTHR30096">
    <property type="entry name" value="4,5-DOPA DIOXYGENASE EXTRADIOL-LIKE PROTEIN"/>
    <property type="match status" value="1"/>
</dbReference>
<keyword evidence="8" id="KW-1185">Reference proteome</keyword>
<proteinExistence type="inferred from homology"/>
<evidence type="ECO:0000256" key="4">
    <source>
        <dbReference type="ARBA" id="ARBA00022833"/>
    </source>
</evidence>
<reference evidence="7 8" key="1">
    <citation type="journal article" date="2014" name="Nature">
        <title>Sequential evolution of bacterial morphology by co-option of a developmental regulator.</title>
        <authorList>
            <person name="Jiang C."/>
            <person name="Brown P.J."/>
            <person name="Ducret A."/>
            <person name="Brun Y.V."/>
        </authorList>
    </citation>
    <scope>NUCLEOTIDE SEQUENCE [LARGE SCALE GENOMIC DNA]</scope>
    <source>
        <strain evidence="7 8">DSM 16100</strain>
    </source>
</reference>
<dbReference type="PANTHER" id="PTHR30096:SF0">
    <property type="entry name" value="4,5-DOPA DIOXYGENASE EXTRADIOL-LIKE PROTEIN"/>
    <property type="match status" value="1"/>
</dbReference>
<dbReference type="PATRIC" id="fig|1121022.4.peg.673"/>
<keyword evidence="4" id="KW-0862">Zinc</keyword>
<evidence type="ECO:0000259" key="6">
    <source>
        <dbReference type="Pfam" id="PF02900"/>
    </source>
</evidence>
<evidence type="ECO:0000313" key="7">
    <source>
        <dbReference type="EMBL" id="ESQ94149.1"/>
    </source>
</evidence>
<dbReference type="STRING" id="1121022.GCA_000376105_01688"/>
<evidence type="ECO:0000256" key="1">
    <source>
        <dbReference type="ARBA" id="ARBA00001947"/>
    </source>
</evidence>
<organism evidence="7 8">
    <name type="scientific">Asticcacaulis benevestitus DSM 16100 = ATCC BAA-896</name>
    <dbReference type="NCBI Taxonomy" id="1121022"/>
    <lineage>
        <taxon>Bacteria</taxon>
        <taxon>Pseudomonadati</taxon>
        <taxon>Pseudomonadota</taxon>
        <taxon>Alphaproteobacteria</taxon>
        <taxon>Caulobacterales</taxon>
        <taxon>Caulobacteraceae</taxon>
        <taxon>Asticcacaulis</taxon>
    </lineage>
</organism>
<dbReference type="PIRSF" id="PIRSF006157">
    <property type="entry name" value="Doxgns_DODA"/>
    <property type="match status" value="1"/>
</dbReference>